<keyword evidence="1" id="KW-0472">Membrane</keyword>
<proteinExistence type="predicted"/>
<dbReference type="Pfam" id="PF11317">
    <property type="entry name" value="DUF3119"/>
    <property type="match status" value="1"/>
</dbReference>
<dbReference type="eggNOG" id="ENOG50318U5">
    <property type="taxonomic scope" value="Bacteria"/>
</dbReference>
<organism evidence="2 3">
    <name type="scientific">Rubidibacter lacunae KORDI 51-2</name>
    <dbReference type="NCBI Taxonomy" id="582515"/>
    <lineage>
        <taxon>Bacteria</taxon>
        <taxon>Bacillati</taxon>
        <taxon>Cyanobacteriota</taxon>
        <taxon>Cyanophyceae</taxon>
        <taxon>Oscillatoriophycideae</taxon>
        <taxon>Chroococcales</taxon>
        <taxon>Aphanothecaceae</taxon>
        <taxon>Rubidibacter</taxon>
    </lineage>
</organism>
<dbReference type="InParanoid" id="U5DTV1"/>
<evidence type="ECO:0008006" key="4">
    <source>
        <dbReference type="Google" id="ProtNLM"/>
    </source>
</evidence>
<feature type="transmembrane region" description="Helical" evidence="1">
    <location>
        <begin position="20"/>
        <end position="38"/>
    </location>
</feature>
<keyword evidence="1" id="KW-1133">Transmembrane helix</keyword>
<dbReference type="PANTHER" id="PTHR35550:SF2">
    <property type="entry name" value="OS05G0401200 PROTEIN"/>
    <property type="match status" value="1"/>
</dbReference>
<name>U5DTV1_9CHRO</name>
<dbReference type="Proteomes" id="UP000016960">
    <property type="component" value="Unassembled WGS sequence"/>
</dbReference>
<evidence type="ECO:0000256" key="1">
    <source>
        <dbReference type="SAM" id="Phobius"/>
    </source>
</evidence>
<dbReference type="AlphaFoldDB" id="U5DTV1"/>
<dbReference type="PATRIC" id="fig|582515.4.peg.173"/>
<comment type="caution">
    <text evidence="2">The sequence shown here is derived from an EMBL/GenBank/DDBJ whole genome shotgun (WGS) entry which is preliminary data.</text>
</comment>
<evidence type="ECO:0000313" key="2">
    <source>
        <dbReference type="EMBL" id="ERN43090.1"/>
    </source>
</evidence>
<dbReference type="PANTHER" id="PTHR35550">
    <property type="match status" value="1"/>
</dbReference>
<keyword evidence="3" id="KW-1185">Reference proteome</keyword>
<gene>
    <name evidence="2" type="ORF">KR51_00001520</name>
</gene>
<evidence type="ECO:0000313" key="3">
    <source>
        <dbReference type="Proteomes" id="UP000016960"/>
    </source>
</evidence>
<feature type="transmembrane region" description="Helical" evidence="1">
    <location>
        <begin position="45"/>
        <end position="65"/>
    </location>
</feature>
<reference evidence="2 3" key="1">
    <citation type="submission" date="2013-05" db="EMBL/GenBank/DDBJ databases">
        <title>Draft genome sequence of Rubidibacter lacunae KORDI 51-2.</title>
        <authorList>
            <person name="Choi D.H."/>
            <person name="Noh J.H."/>
            <person name="Kwon K.-K."/>
            <person name="Lee J.-H."/>
            <person name="Ryu J.-Y."/>
        </authorList>
    </citation>
    <scope>NUCLEOTIDE SEQUENCE [LARGE SCALE GENOMIC DNA]</scope>
    <source>
        <strain evidence="2 3">KORDI 51-2</strain>
    </source>
</reference>
<accession>U5DTV1</accession>
<protein>
    <recommendedName>
        <fullName evidence="4">Glycerol dehydrogenase</fullName>
    </recommendedName>
</protein>
<dbReference type="STRING" id="582515.KR51_00001520"/>
<keyword evidence="1" id="KW-0812">Transmembrane</keyword>
<dbReference type="InterPro" id="IPR021467">
    <property type="entry name" value="DUF3119"/>
</dbReference>
<dbReference type="EMBL" id="ASSJ01000003">
    <property type="protein sequence ID" value="ERN43090.1"/>
    <property type="molecule type" value="Genomic_DNA"/>
</dbReference>
<dbReference type="RefSeq" id="WP_022603843.1">
    <property type="nucleotide sequence ID" value="NZ_ASSJ01000003.1"/>
</dbReference>
<sequence>MTATPSTSTPPTPAQTVELAPSYLLPFAILLLSVPVVLLQRWVGLTTAVFAVFLIVQAATIRLRFTATTLEVYRSGQQIRNFPYAEWSNWRVFWPPVPILFYFREVKSIHFLPMLFDPSALRACLEQRCPVK</sequence>